<comment type="caution">
    <text evidence="1">The sequence shown here is derived from an EMBL/GenBank/DDBJ whole genome shotgun (WGS) entry which is preliminary data.</text>
</comment>
<dbReference type="EMBL" id="JABEZW010000005">
    <property type="protein sequence ID" value="MBA0766366.1"/>
    <property type="molecule type" value="Genomic_DNA"/>
</dbReference>
<name>A0A7J9E037_9ROSI</name>
<reference evidence="1 2" key="1">
    <citation type="journal article" date="2019" name="Genome Biol. Evol.">
        <title>Insights into the evolution of the New World diploid cottons (Gossypium, subgenus Houzingenia) based on genome sequencing.</title>
        <authorList>
            <person name="Grover C.E."/>
            <person name="Arick M.A. 2nd"/>
            <person name="Thrash A."/>
            <person name="Conover J.L."/>
            <person name="Sanders W.S."/>
            <person name="Peterson D.G."/>
            <person name="Frelichowski J.E."/>
            <person name="Scheffler J.A."/>
            <person name="Scheffler B.E."/>
            <person name="Wendel J.F."/>
        </authorList>
    </citation>
    <scope>NUCLEOTIDE SEQUENCE [LARGE SCALE GENOMIC DNA]</scope>
    <source>
        <strain evidence="1">8</strain>
        <tissue evidence="1">Leaf</tissue>
    </source>
</reference>
<gene>
    <name evidence="1" type="ORF">Gotri_015415</name>
</gene>
<dbReference type="AlphaFoldDB" id="A0A7J9E037"/>
<organism evidence="1 2">
    <name type="scientific">Gossypium trilobum</name>
    <dbReference type="NCBI Taxonomy" id="34281"/>
    <lineage>
        <taxon>Eukaryota</taxon>
        <taxon>Viridiplantae</taxon>
        <taxon>Streptophyta</taxon>
        <taxon>Embryophyta</taxon>
        <taxon>Tracheophyta</taxon>
        <taxon>Spermatophyta</taxon>
        <taxon>Magnoliopsida</taxon>
        <taxon>eudicotyledons</taxon>
        <taxon>Gunneridae</taxon>
        <taxon>Pentapetalae</taxon>
        <taxon>rosids</taxon>
        <taxon>malvids</taxon>
        <taxon>Malvales</taxon>
        <taxon>Malvaceae</taxon>
        <taxon>Malvoideae</taxon>
        <taxon>Gossypium</taxon>
    </lineage>
</organism>
<keyword evidence="2" id="KW-1185">Reference proteome</keyword>
<feature type="non-terminal residue" evidence="1">
    <location>
        <position position="75"/>
    </location>
</feature>
<evidence type="ECO:0000313" key="2">
    <source>
        <dbReference type="Proteomes" id="UP000593568"/>
    </source>
</evidence>
<evidence type="ECO:0008006" key="3">
    <source>
        <dbReference type="Google" id="ProtNLM"/>
    </source>
</evidence>
<protein>
    <recommendedName>
        <fullName evidence="3">RNase H type-1 domain-containing protein</fullName>
    </recommendedName>
</protein>
<dbReference type="Proteomes" id="UP000593568">
    <property type="component" value="Unassembled WGS sequence"/>
</dbReference>
<proteinExistence type="predicted"/>
<evidence type="ECO:0000313" key="1">
    <source>
        <dbReference type="EMBL" id="MBA0766366.1"/>
    </source>
</evidence>
<accession>A0A7J9E037</accession>
<sequence>MAILFDQGYVNFGQWSTCHVSTEDNQDADNLVKLVQDRRHGLRVFEVSPLEGKEDMDPSTLKRIILLFKGFGKGY</sequence>